<dbReference type="RefSeq" id="WP_109334547.1">
    <property type="nucleotide sequence ID" value="NZ_CP029360.1"/>
</dbReference>
<keyword evidence="1" id="KW-0614">Plasmid</keyword>
<geneLocation type="plasmid" evidence="1 2">
    <name>unnamed5</name>
</geneLocation>
<organism evidence="1 2">
    <name type="scientific">Azospirillum thermophilum</name>
    <dbReference type="NCBI Taxonomy" id="2202148"/>
    <lineage>
        <taxon>Bacteria</taxon>
        <taxon>Pseudomonadati</taxon>
        <taxon>Pseudomonadota</taxon>
        <taxon>Alphaproteobacteria</taxon>
        <taxon>Rhodospirillales</taxon>
        <taxon>Azospirillaceae</taxon>
        <taxon>Azospirillum</taxon>
    </lineage>
</organism>
<dbReference type="AlphaFoldDB" id="A0A2S2D0P9"/>
<dbReference type="KEGG" id="azz:DEW08_30425"/>
<dbReference type="EMBL" id="CP029360">
    <property type="protein sequence ID" value="AWK90334.1"/>
    <property type="molecule type" value="Genomic_DNA"/>
</dbReference>
<gene>
    <name evidence="1" type="ORF">DEW08_30425</name>
</gene>
<sequence>MPTKPRVLAAAIKRVGGVIKNKSSGHKIAVHQGRKADIPFHGGGYELSDRLVDKILTSLSLSRKDVGLE</sequence>
<dbReference type="Proteomes" id="UP000245629">
    <property type="component" value="Plasmid unnamed5"/>
</dbReference>
<protein>
    <recommendedName>
        <fullName evidence="3">Addiction module toxin, HicA family</fullName>
    </recommendedName>
</protein>
<evidence type="ECO:0000313" key="1">
    <source>
        <dbReference type="EMBL" id="AWK90334.1"/>
    </source>
</evidence>
<dbReference type="OrthoDB" id="5522355at2"/>
<evidence type="ECO:0008006" key="3">
    <source>
        <dbReference type="Google" id="ProtNLM"/>
    </source>
</evidence>
<accession>A0A2S2D0P9</accession>
<keyword evidence="2" id="KW-1185">Reference proteome</keyword>
<reference evidence="2" key="1">
    <citation type="submission" date="2018-05" db="EMBL/GenBank/DDBJ databases">
        <title>Azospirillum thermophila sp. nov., a novel isolated from hot spring.</title>
        <authorList>
            <person name="Zhao Z."/>
        </authorList>
    </citation>
    <scope>NUCLEOTIDE SEQUENCE [LARGE SCALE GENOMIC DNA]</scope>
    <source>
        <strain evidence="2">CFH 70021</strain>
        <plasmid evidence="2">unnamed5</plasmid>
    </source>
</reference>
<name>A0A2S2D0P9_9PROT</name>
<evidence type="ECO:0000313" key="2">
    <source>
        <dbReference type="Proteomes" id="UP000245629"/>
    </source>
</evidence>
<proteinExistence type="predicted"/>